<sequence>MTNSEFLLAVYGELQGNYGWTASFRADPNEAGPQAWGGTPWAHNVLSGQLLDTRPYENNFFCVSTLRSAGLPKRSKDNFERLAVLLADDVDPVDCAYYSYAFETSPGNYQVGLILDPADPDTRDRNLIDRVLQGLRSEGIVNADASGNNPVRYARLPVGTNTKKNLDVPFAGRVEHADLSTVYTLAEGVKAFGLDLDTMRQKEALAPPERLKTAPGERVNNYEALLRQDPGTRDYHDSLLRISSGLIASGAHPGAVVNHLREIGEAIEPPPGAEHDRWAARFGAELIRMVGSAEKFAPAPEMPVNEEEDDCLEDLAVLRARSRDIRWTVDDLIPADSMGMIFGASGTFKSFLAIDAAMHVATGSDWCLRKTKQGPVVYVAAEGGLGLIKRIEAWHQLNGMTDLVDNFKVCSTPLLLTAKDQIARLKRSIAKMPVAPSLVVIDTLAASFSGDENSASDMSAYLRSINSEIRAEFGCSVIVVHHTGHNATERPRGSSAILANLDFVLGVFRDDAQGMNAKMTVAKQKDGEKAGDMFFGLTRLVLGQTEEGKEISSLVAEYKDTGAALREHISMGRYADLIMKMLVDRPRMTHAEIIQGCLDEARGNRANANRGVTRAINSLRQGGHVRSLAPGVWAATSRDQ</sequence>
<evidence type="ECO:0000313" key="1">
    <source>
        <dbReference type="EMBL" id="CAB4188093.1"/>
    </source>
</evidence>
<accession>A0A6J5QU93</accession>
<dbReference type="Pfam" id="PF13481">
    <property type="entry name" value="AAA_25"/>
    <property type="match status" value="1"/>
</dbReference>
<dbReference type="EMBL" id="LR797117">
    <property type="protein sequence ID" value="CAB4188093.1"/>
    <property type="molecule type" value="Genomic_DNA"/>
</dbReference>
<organism evidence="1">
    <name type="scientific">uncultured Caudovirales phage</name>
    <dbReference type="NCBI Taxonomy" id="2100421"/>
    <lineage>
        <taxon>Viruses</taxon>
        <taxon>Duplodnaviria</taxon>
        <taxon>Heunggongvirae</taxon>
        <taxon>Uroviricota</taxon>
        <taxon>Caudoviricetes</taxon>
        <taxon>Peduoviridae</taxon>
        <taxon>Maltschvirus</taxon>
        <taxon>Maltschvirus maltsch</taxon>
    </lineage>
</organism>
<gene>
    <name evidence="1" type="ORF">UFOVP1166_46</name>
</gene>
<dbReference type="Gene3D" id="3.40.50.300">
    <property type="entry name" value="P-loop containing nucleotide triphosphate hydrolases"/>
    <property type="match status" value="1"/>
</dbReference>
<protein>
    <submittedName>
        <fullName evidence="1">AAA domain containing protein</fullName>
    </submittedName>
</protein>
<dbReference type="SUPFAM" id="SSF52540">
    <property type="entry name" value="P-loop containing nucleoside triphosphate hydrolases"/>
    <property type="match status" value="1"/>
</dbReference>
<name>A0A6J5QU93_9CAUD</name>
<reference evidence="1" key="1">
    <citation type="submission" date="2020-05" db="EMBL/GenBank/DDBJ databases">
        <authorList>
            <person name="Chiriac C."/>
            <person name="Salcher M."/>
            <person name="Ghai R."/>
            <person name="Kavagutti S V."/>
        </authorList>
    </citation>
    <scope>NUCLEOTIDE SEQUENCE</scope>
</reference>
<proteinExistence type="predicted"/>
<dbReference type="InterPro" id="IPR027417">
    <property type="entry name" value="P-loop_NTPase"/>
</dbReference>